<dbReference type="Proteomes" id="UP001319200">
    <property type="component" value="Unassembled WGS sequence"/>
</dbReference>
<gene>
    <name evidence="2" type="ORF">KK083_29440</name>
</gene>
<dbReference type="PANTHER" id="PTHR33169">
    <property type="entry name" value="PADR-FAMILY TRANSCRIPTIONAL REGULATOR"/>
    <property type="match status" value="1"/>
</dbReference>
<dbReference type="InterPro" id="IPR005149">
    <property type="entry name" value="Tscrpt_reg_PadR_N"/>
</dbReference>
<dbReference type="EMBL" id="JAHESF010000055">
    <property type="protein sequence ID" value="MBT1701053.1"/>
    <property type="molecule type" value="Genomic_DNA"/>
</dbReference>
<dbReference type="RefSeq" id="WP_254169740.1">
    <property type="nucleotide sequence ID" value="NZ_JAHESF010000055.1"/>
</dbReference>
<reference evidence="2 3" key="1">
    <citation type="submission" date="2021-05" db="EMBL/GenBank/DDBJ databases">
        <title>A Polyphasic approach of four new species of the genus Ohtaekwangia: Ohtaekwangia histidinii sp. nov., Ohtaekwangia cretensis sp. nov., Ohtaekwangia indiensis sp. nov., Ohtaekwangia reichenbachii sp. nov. from diverse environment.</title>
        <authorList>
            <person name="Octaviana S."/>
        </authorList>
    </citation>
    <scope>NUCLEOTIDE SEQUENCE [LARGE SCALE GENOMIC DNA]</scope>
    <source>
        <strain evidence="2 3">PWU4</strain>
    </source>
</reference>
<evidence type="ECO:0000313" key="2">
    <source>
        <dbReference type="EMBL" id="MBT1701053.1"/>
    </source>
</evidence>
<accession>A0AAP2DTI3</accession>
<protein>
    <submittedName>
        <fullName evidence="2">PadR family transcriptional regulator</fullName>
    </submittedName>
</protein>
<dbReference type="InterPro" id="IPR052509">
    <property type="entry name" value="Metal_resp_DNA-bind_regulator"/>
</dbReference>
<dbReference type="Pfam" id="PF03551">
    <property type="entry name" value="PadR"/>
    <property type="match status" value="1"/>
</dbReference>
<evidence type="ECO:0000313" key="3">
    <source>
        <dbReference type="Proteomes" id="UP001319200"/>
    </source>
</evidence>
<sequence>MTTKGNYLGEFEELVLVSVAALMDEAYGVSIMNYIATEAGRDVNISAVHEVLKRLQRKGYLKSRMGGATQERGGRRKRYFNLTVSGRKNLEEAIRTKLQLYKQVPNFSLKLT</sequence>
<comment type="caution">
    <text evidence="2">The sequence shown here is derived from an EMBL/GenBank/DDBJ whole genome shotgun (WGS) entry which is preliminary data.</text>
</comment>
<feature type="domain" description="Transcription regulator PadR N-terminal" evidence="1">
    <location>
        <begin position="24"/>
        <end position="92"/>
    </location>
</feature>
<proteinExistence type="predicted"/>
<keyword evidence="3" id="KW-1185">Reference proteome</keyword>
<organism evidence="2 3">
    <name type="scientific">Chryseosolibacter histidini</name>
    <dbReference type="NCBI Taxonomy" id="2782349"/>
    <lineage>
        <taxon>Bacteria</taxon>
        <taxon>Pseudomonadati</taxon>
        <taxon>Bacteroidota</taxon>
        <taxon>Cytophagia</taxon>
        <taxon>Cytophagales</taxon>
        <taxon>Chryseotaleaceae</taxon>
        <taxon>Chryseosolibacter</taxon>
    </lineage>
</organism>
<dbReference type="InterPro" id="IPR036390">
    <property type="entry name" value="WH_DNA-bd_sf"/>
</dbReference>
<dbReference type="InterPro" id="IPR036388">
    <property type="entry name" value="WH-like_DNA-bd_sf"/>
</dbReference>
<dbReference type="Gene3D" id="1.10.10.10">
    <property type="entry name" value="Winged helix-like DNA-binding domain superfamily/Winged helix DNA-binding domain"/>
    <property type="match status" value="1"/>
</dbReference>
<dbReference type="SUPFAM" id="SSF46785">
    <property type="entry name" value="Winged helix' DNA-binding domain"/>
    <property type="match status" value="1"/>
</dbReference>
<evidence type="ECO:0000259" key="1">
    <source>
        <dbReference type="Pfam" id="PF03551"/>
    </source>
</evidence>
<dbReference type="AlphaFoldDB" id="A0AAP2DTI3"/>
<name>A0AAP2DTI3_9BACT</name>
<dbReference type="PANTHER" id="PTHR33169:SF14">
    <property type="entry name" value="TRANSCRIPTIONAL REGULATOR RV3488"/>
    <property type="match status" value="1"/>
</dbReference>